<dbReference type="AlphaFoldDB" id="V8AN58"/>
<protein>
    <submittedName>
        <fullName evidence="2">Uncharacterized protein</fullName>
    </submittedName>
</protein>
<reference evidence="2 3" key="1">
    <citation type="submission" date="2013-07" db="EMBL/GenBank/DDBJ databases">
        <title>Isolation of Lactococcus garvieae strain TRF1 from the fecal material of a timber rattlesnake.</title>
        <authorList>
            <person name="McLaughlin R.W."/>
            <person name="Cochran P.A."/>
            <person name="Dowd S.E."/>
        </authorList>
    </citation>
    <scope>NUCLEOTIDE SEQUENCE [LARGE SCALE GENOMIC DNA]</scope>
    <source>
        <strain evidence="2 3">TRF1</strain>
    </source>
</reference>
<evidence type="ECO:0000256" key="1">
    <source>
        <dbReference type="SAM" id="Phobius"/>
    </source>
</evidence>
<comment type="caution">
    <text evidence="2">The sequence shown here is derived from an EMBL/GenBank/DDBJ whole genome shotgun (WGS) entry which is preliminary data.</text>
</comment>
<evidence type="ECO:0000313" key="3">
    <source>
        <dbReference type="Proteomes" id="UP000018692"/>
    </source>
</evidence>
<name>V8AN58_9LACT</name>
<keyword evidence="1" id="KW-0472">Membrane</keyword>
<sequence>MFRISTITKLIIDYLQLLLYFGIMNYGRGFDMRKGMKIKNDKQ</sequence>
<organism evidence="2 3">
    <name type="scientific">Lactococcus garvieae TRF1</name>
    <dbReference type="NCBI Taxonomy" id="1380772"/>
    <lineage>
        <taxon>Bacteria</taxon>
        <taxon>Bacillati</taxon>
        <taxon>Bacillota</taxon>
        <taxon>Bacilli</taxon>
        <taxon>Lactobacillales</taxon>
        <taxon>Streptococcaceae</taxon>
        <taxon>Lactococcus</taxon>
    </lineage>
</organism>
<evidence type="ECO:0000313" key="2">
    <source>
        <dbReference type="EMBL" id="ETD04268.1"/>
    </source>
</evidence>
<keyword evidence="1" id="KW-1133">Transmembrane helix</keyword>
<dbReference type="Proteomes" id="UP000018692">
    <property type="component" value="Unassembled WGS sequence"/>
</dbReference>
<proteinExistence type="predicted"/>
<feature type="transmembrane region" description="Helical" evidence="1">
    <location>
        <begin position="6"/>
        <end position="27"/>
    </location>
</feature>
<accession>V8AN58</accession>
<dbReference type="EMBL" id="AVFE01000033">
    <property type="protein sequence ID" value="ETD04268.1"/>
    <property type="molecule type" value="Genomic_DNA"/>
</dbReference>
<gene>
    <name evidence="2" type="ORF">N568_0108770</name>
</gene>
<keyword evidence="1" id="KW-0812">Transmembrane</keyword>